<dbReference type="GeneID" id="67368539"/>
<reference evidence="7 8" key="2">
    <citation type="journal article" date="2019" name="Vet. Microbiol.">
        <title>Genetic characterization of susceptible and multi-drug resistant Mannheimia haemolytica isolated from high-risk stocker calves prior to and after antimicrobial metaphylaxis.</title>
        <authorList>
            <person name="Snyder E.R."/>
            <person name="Alvarez-Narvaez S."/>
            <person name="Credille B.C."/>
        </authorList>
    </citation>
    <scope>NUCLEOTIDE SEQUENCE [LARGE SCALE GENOMIC DNA]</scope>
    <source>
        <strain evidence="4 7">UGA-R5-128-1</strain>
        <strain evidence="3 8">UGA-R7-163-1</strain>
    </source>
</reference>
<evidence type="ECO:0000313" key="2">
    <source>
        <dbReference type="EMBL" id="STY67356.1"/>
    </source>
</evidence>
<dbReference type="Proteomes" id="UP000254031">
    <property type="component" value="Unassembled WGS sequence"/>
</dbReference>
<name>A0A249A3D4_MANHA</name>
<dbReference type="Proteomes" id="UP000318394">
    <property type="component" value="Unassembled WGS sequence"/>
</dbReference>
<dbReference type="KEGG" id="mhaq:WC39_04625"/>
<accession>A0A249A3D4</accession>
<proteinExistence type="predicted"/>
<evidence type="ECO:0000313" key="4">
    <source>
        <dbReference type="EMBL" id="TRB72402.1"/>
    </source>
</evidence>
<sequence>MISGEKMTWESLGASAIGGAIGGGIGATMKAGAVTASTLSALGGGMGEGLYKSTSQGIKNSIGIKASCNQSGSDYGDGCDYQ</sequence>
<dbReference type="Proteomes" id="UP000254802">
    <property type="component" value="Unassembled WGS sequence"/>
</dbReference>
<dbReference type="RefSeq" id="WP_006249207.1">
    <property type="nucleotide sequence ID" value="NZ_CP017487.1"/>
</dbReference>
<evidence type="ECO:0000313" key="7">
    <source>
        <dbReference type="Proteomes" id="UP000315164"/>
    </source>
</evidence>
<evidence type="ECO:0000313" key="6">
    <source>
        <dbReference type="Proteomes" id="UP000254802"/>
    </source>
</evidence>
<evidence type="ECO:0000313" key="3">
    <source>
        <dbReference type="EMBL" id="TRB34107.1"/>
    </source>
</evidence>
<dbReference type="Proteomes" id="UP000315164">
    <property type="component" value="Unassembled WGS sequence"/>
</dbReference>
<organism evidence="4 7">
    <name type="scientific">Mannheimia haemolytica</name>
    <name type="common">Pasteurella haemolytica</name>
    <dbReference type="NCBI Taxonomy" id="75985"/>
    <lineage>
        <taxon>Bacteria</taxon>
        <taxon>Pseudomonadati</taxon>
        <taxon>Pseudomonadota</taxon>
        <taxon>Gammaproteobacteria</taxon>
        <taxon>Pasteurellales</taxon>
        <taxon>Pasteurellaceae</taxon>
        <taxon>Mannheimia</taxon>
    </lineage>
</organism>
<reference evidence="5 6" key="1">
    <citation type="submission" date="2018-06" db="EMBL/GenBank/DDBJ databases">
        <authorList>
            <consortium name="Pathogen Informatics"/>
            <person name="Doyle S."/>
        </authorList>
    </citation>
    <scope>NUCLEOTIDE SEQUENCE [LARGE SCALE GENOMIC DNA]</scope>
    <source>
        <strain evidence="1 6">NCTC10638</strain>
        <strain evidence="2 5">NCTC9380</strain>
    </source>
</reference>
<gene>
    <name evidence="4" type="ORF">FEA53_12280</name>
    <name evidence="3" type="ORF">FEB89_13070</name>
    <name evidence="1" type="ORF">NCTC10638_03554</name>
    <name evidence="2" type="ORF">NCTC9380_02711</name>
</gene>
<protein>
    <submittedName>
        <fullName evidence="4">Uncharacterized protein</fullName>
    </submittedName>
</protein>
<dbReference type="AlphaFoldDB" id="A0A249A3D4"/>
<keyword evidence="8" id="KW-1185">Reference proteome</keyword>
<dbReference type="EMBL" id="UGPL01000006">
    <property type="protein sequence ID" value="STY67356.1"/>
    <property type="molecule type" value="Genomic_DNA"/>
</dbReference>
<evidence type="ECO:0000313" key="1">
    <source>
        <dbReference type="EMBL" id="STY64375.1"/>
    </source>
</evidence>
<dbReference type="STRING" id="75985.WC39_04625"/>
<evidence type="ECO:0000313" key="5">
    <source>
        <dbReference type="Proteomes" id="UP000254031"/>
    </source>
</evidence>
<dbReference type="KEGG" id="mhay:VK67_04625"/>
<dbReference type="EMBL" id="VAJI01000051">
    <property type="protein sequence ID" value="TRB34107.1"/>
    <property type="molecule type" value="Genomic_DNA"/>
</dbReference>
<evidence type="ECO:0000313" key="8">
    <source>
        <dbReference type="Proteomes" id="UP000318394"/>
    </source>
</evidence>
<dbReference type="EMBL" id="UGPN01000002">
    <property type="protein sequence ID" value="STY64375.1"/>
    <property type="molecule type" value="Genomic_DNA"/>
</dbReference>
<dbReference type="EMBL" id="VAJB01000038">
    <property type="protein sequence ID" value="TRB72402.1"/>
    <property type="molecule type" value="Genomic_DNA"/>
</dbReference>